<protein>
    <recommendedName>
        <fullName evidence="6">Pseudouridine synthase</fullName>
        <ecNumber evidence="6">5.4.99.-</ecNumber>
    </recommendedName>
</protein>
<dbReference type="AlphaFoldDB" id="A0A0J6D0N9"/>
<evidence type="ECO:0000256" key="5">
    <source>
        <dbReference type="PROSITE-ProRule" id="PRU00182"/>
    </source>
</evidence>
<dbReference type="OrthoDB" id="9807829at2"/>
<organism evidence="8 9">
    <name type="scientific">Guptibacillus hwajinpoensis</name>
    <dbReference type="NCBI Taxonomy" id="208199"/>
    <lineage>
        <taxon>Bacteria</taxon>
        <taxon>Bacillati</taxon>
        <taxon>Bacillota</taxon>
        <taxon>Bacilli</taxon>
        <taxon>Bacillales</taxon>
        <taxon>Guptibacillaceae</taxon>
        <taxon>Guptibacillus</taxon>
    </lineage>
</organism>
<sequence length="296" mass="33811">MSSLMMNWIVKEEEEGMIVREYLLQGKSLSRSMLTDIKFKGGRICVNGVSSNVRTILNEGDNVEITFPDEEISESMSPLDLPLHIIYEDDHYLLVNKQANLPTIPSRHSVGSLAQAVLYYYKKMDLNRTIHPVNRLDRDTSGLVLFAKHRFAHDLLSKQQRSKEMKRMYLALVHGAVIGNGEVNAPIGRREGSIIERTVRPDGQHAVTNYNVSERYDSYSLLQLALQTGRTHQIRVHMASIGHPLLGDDLYGGSRELITRQALHSAKLEFYHPFLEETIRFEADPPEDMKRLIQKK</sequence>
<dbReference type="Gene3D" id="3.30.2350.10">
    <property type="entry name" value="Pseudouridine synthase"/>
    <property type="match status" value="1"/>
</dbReference>
<dbReference type="CDD" id="cd02869">
    <property type="entry name" value="PseudoU_synth_RluA_like"/>
    <property type="match status" value="1"/>
</dbReference>
<dbReference type="InterPro" id="IPR050188">
    <property type="entry name" value="RluA_PseudoU_synthase"/>
</dbReference>
<dbReference type="PROSITE" id="PS01129">
    <property type="entry name" value="PSI_RLU"/>
    <property type="match status" value="1"/>
</dbReference>
<comment type="function">
    <text evidence="6">Responsible for synthesis of pseudouridine from uracil.</text>
</comment>
<gene>
    <name evidence="8" type="ORF">AB986_06400</name>
</gene>
<dbReference type="PANTHER" id="PTHR21600:SF35">
    <property type="entry name" value="PSEUDOURIDINE SYNTHASE"/>
    <property type="match status" value="1"/>
</dbReference>
<reference evidence="8" key="1">
    <citation type="submission" date="2015-06" db="EMBL/GenBank/DDBJ databases">
        <authorList>
            <person name="Liu B."/>
            <person name="Wang J."/>
            <person name="Zhu Y."/>
            <person name="Liu G."/>
            <person name="Chen Q."/>
            <person name="Zheng C."/>
            <person name="Che J."/>
            <person name="Ge C."/>
            <person name="Shi H."/>
            <person name="Pan Z."/>
            <person name="Liu X."/>
        </authorList>
    </citation>
    <scope>NUCLEOTIDE SEQUENCE [LARGE SCALE GENOMIC DNA]</scope>
    <source>
        <strain evidence="8">DSM 16346</strain>
    </source>
</reference>
<dbReference type="InterPro" id="IPR020103">
    <property type="entry name" value="PsdUridine_synth_cat_dom_sf"/>
</dbReference>
<accession>A0A0J6D0N9</accession>
<keyword evidence="5" id="KW-0694">RNA-binding</keyword>
<evidence type="ECO:0000313" key="8">
    <source>
        <dbReference type="EMBL" id="KMM38883.1"/>
    </source>
</evidence>
<dbReference type="InterPro" id="IPR006145">
    <property type="entry name" value="PsdUridine_synth_RsuA/RluA"/>
</dbReference>
<dbReference type="PANTHER" id="PTHR21600">
    <property type="entry name" value="MITOCHONDRIAL RNA PSEUDOURIDINE SYNTHASE"/>
    <property type="match status" value="1"/>
</dbReference>
<feature type="domain" description="Pseudouridine synthase RsuA/RluA-like" evidence="7">
    <location>
        <begin position="91"/>
        <end position="240"/>
    </location>
</feature>
<dbReference type="InterPro" id="IPR006225">
    <property type="entry name" value="PsdUridine_synth_RluC/D"/>
</dbReference>
<dbReference type="EMBL" id="LELK01000001">
    <property type="protein sequence ID" value="KMM38883.1"/>
    <property type="molecule type" value="Genomic_DNA"/>
</dbReference>
<evidence type="ECO:0000256" key="3">
    <source>
        <dbReference type="ARBA" id="ARBA00023235"/>
    </source>
</evidence>
<proteinExistence type="inferred from homology"/>
<evidence type="ECO:0000259" key="7">
    <source>
        <dbReference type="Pfam" id="PF00849"/>
    </source>
</evidence>
<dbReference type="GO" id="GO:0000455">
    <property type="term" value="P:enzyme-directed rRNA pseudouridine synthesis"/>
    <property type="evidence" value="ECO:0007669"/>
    <property type="project" value="TreeGrafter"/>
</dbReference>
<dbReference type="SUPFAM" id="SSF55120">
    <property type="entry name" value="Pseudouridine synthase"/>
    <property type="match status" value="1"/>
</dbReference>
<evidence type="ECO:0000256" key="1">
    <source>
        <dbReference type="ARBA" id="ARBA00000073"/>
    </source>
</evidence>
<evidence type="ECO:0000256" key="6">
    <source>
        <dbReference type="RuleBase" id="RU362028"/>
    </source>
</evidence>
<evidence type="ECO:0000313" key="9">
    <source>
        <dbReference type="Proteomes" id="UP000035996"/>
    </source>
</evidence>
<dbReference type="NCBIfam" id="TIGR00005">
    <property type="entry name" value="rluA_subfam"/>
    <property type="match status" value="1"/>
</dbReference>
<dbReference type="InterPro" id="IPR006224">
    <property type="entry name" value="PsdUridine_synth_RluA-like_CS"/>
</dbReference>
<evidence type="ECO:0000256" key="2">
    <source>
        <dbReference type="ARBA" id="ARBA00010876"/>
    </source>
</evidence>
<dbReference type="Proteomes" id="UP000035996">
    <property type="component" value="Unassembled WGS sequence"/>
</dbReference>
<feature type="active site" evidence="4">
    <location>
        <position position="137"/>
    </location>
</feature>
<comment type="caution">
    <text evidence="8">The sequence shown here is derived from an EMBL/GenBank/DDBJ whole genome shotgun (WGS) entry which is preliminary data.</text>
</comment>
<dbReference type="PATRIC" id="fig|157733.3.peg.3525"/>
<evidence type="ECO:0000256" key="4">
    <source>
        <dbReference type="PIRSR" id="PIRSR606225-1"/>
    </source>
</evidence>
<dbReference type="RefSeq" id="WP_048310032.1">
    <property type="nucleotide sequence ID" value="NZ_CP119526.1"/>
</dbReference>
<keyword evidence="9" id="KW-1185">Reference proteome</keyword>
<dbReference type="GO" id="GO:0003723">
    <property type="term" value="F:RNA binding"/>
    <property type="evidence" value="ECO:0007669"/>
    <property type="project" value="UniProtKB-KW"/>
</dbReference>
<name>A0A0J6D0N9_9BACL</name>
<comment type="similarity">
    <text evidence="2 6">Belongs to the pseudouridine synthase RluA family.</text>
</comment>
<dbReference type="Pfam" id="PF00849">
    <property type="entry name" value="PseudoU_synth_2"/>
    <property type="match status" value="1"/>
</dbReference>
<dbReference type="GO" id="GO:0140098">
    <property type="term" value="F:catalytic activity, acting on RNA"/>
    <property type="evidence" value="ECO:0007669"/>
    <property type="project" value="UniProtKB-ARBA"/>
</dbReference>
<keyword evidence="3 6" id="KW-0413">Isomerase</keyword>
<dbReference type="CDD" id="cd00165">
    <property type="entry name" value="S4"/>
    <property type="match status" value="1"/>
</dbReference>
<dbReference type="FunFam" id="3.30.2350.10:FF:000005">
    <property type="entry name" value="Pseudouridine synthase"/>
    <property type="match status" value="1"/>
</dbReference>
<dbReference type="EC" id="5.4.99.-" evidence="6"/>
<dbReference type="PROSITE" id="PS50889">
    <property type="entry name" value="S4"/>
    <property type="match status" value="1"/>
</dbReference>
<dbReference type="STRING" id="157733.AB986_06400"/>
<dbReference type="GO" id="GO:0009982">
    <property type="term" value="F:pseudouridine synthase activity"/>
    <property type="evidence" value="ECO:0007669"/>
    <property type="project" value="InterPro"/>
</dbReference>
<comment type="catalytic activity">
    <reaction evidence="1 6">
        <text>a uridine in RNA = a pseudouridine in RNA</text>
        <dbReference type="Rhea" id="RHEA:48348"/>
        <dbReference type="Rhea" id="RHEA-COMP:12068"/>
        <dbReference type="Rhea" id="RHEA-COMP:12069"/>
        <dbReference type="ChEBI" id="CHEBI:65314"/>
        <dbReference type="ChEBI" id="CHEBI:65315"/>
    </reaction>
</comment>